<evidence type="ECO:0000313" key="2">
    <source>
        <dbReference type="Proteomes" id="UP000276133"/>
    </source>
</evidence>
<organism evidence="1 2">
    <name type="scientific">Brachionus plicatilis</name>
    <name type="common">Marine rotifer</name>
    <name type="synonym">Brachionus muelleri</name>
    <dbReference type="NCBI Taxonomy" id="10195"/>
    <lineage>
        <taxon>Eukaryota</taxon>
        <taxon>Metazoa</taxon>
        <taxon>Spiralia</taxon>
        <taxon>Gnathifera</taxon>
        <taxon>Rotifera</taxon>
        <taxon>Eurotatoria</taxon>
        <taxon>Monogononta</taxon>
        <taxon>Pseudotrocha</taxon>
        <taxon>Ploima</taxon>
        <taxon>Brachionidae</taxon>
        <taxon>Brachionus</taxon>
    </lineage>
</organism>
<accession>A0A3M7QBP7</accession>
<protein>
    <submittedName>
        <fullName evidence="1">Uncharacterized protein</fullName>
    </submittedName>
</protein>
<gene>
    <name evidence="1" type="ORF">BpHYR1_024351</name>
</gene>
<name>A0A3M7QBP7_BRAPC</name>
<comment type="caution">
    <text evidence="1">The sequence shown here is derived from an EMBL/GenBank/DDBJ whole genome shotgun (WGS) entry which is preliminary data.</text>
</comment>
<evidence type="ECO:0000313" key="1">
    <source>
        <dbReference type="EMBL" id="RNA08642.1"/>
    </source>
</evidence>
<reference evidence="1 2" key="1">
    <citation type="journal article" date="2018" name="Sci. Rep.">
        <title>Genomic signatures of local adaptation to the degree of environmental predictability in rotifers.</title>
        <authorList>
            <person name="Franch-Gras L."/>
            <person name="Hahn C."/>
            <person name="Garcia-Roger E.M."/>
            <person name="Carmona M.J."/>
            <person name="Serra M."/>
            <person name="Gomez A."/>
        </authorList>
    </citation>
    <scope>NUCLEOTIDE SEQUENCE [LARGE SCALE GENOMIC DNA]</scope>
    <source>
        <strain evidence="1">HYR1</strain>
    </source>
</reference>
<dbReference type="EMBL" id="REGN01006675">
    <property type="protein sequence ID" value="RNA08642.1"/>
    <property type="molecule type" value="Genomic_DNA"/>
</dbReference>
<proteinExistence type="predicted"/>
<sequence>MSYACIEKWEYYFMEVNHFCVEKGDPKKMIEIIVYESQFNRIQFKKTIEYLFLNVLHVFETQIEIQFIEKLIKFSNKQILLKNMILISFNNPEFSTFQRDAKRNEP</sequence>
<keyword evidence="2" id="KW-1185">Reference proteome</keyword>
<dbReference type="Proteomes" id="UP000276133">
    <property type="component" value="Unassembled WGS sequence"/>
</dbReference>
<dbReference type="AlphaFoldDB" id="A0A3M7QBP7"/>